<keyword evidence="9" id="KW-0067">ATP-binding</keyword>
<dbReference type="PANTHER" id="PTHR24416:SF349">
    <property type="entry name" value="TYROSINE-PROTEIN KINASE RYK"/>
    <property type="match status" value="1"/>
</dbReference>
<dbReference type="Gene3D" id="2.60.40.2170">
    <property type="entry name" value="Wnt, WIF domain"/>
    <property type="match status" value="1"/>
</dbReference>
<dbReference type="PROSITE" id="PS50814">
    <property type="entry name" value="WIF"/>
    <property type="match status" value="1"/>
</dbReference>
<dbReference type="PANTHER" id="PTHR24416">
    <property type="entry name" value="TYROSINE-PROTEIN KINASE RECEPTOR"/>
    <property type="match status" value="1"/>
</dbReference>
<keyword evidence="10" id="KW-1133">Transmembrane helix</keyword>
<dbReference type="Gene3D" id="1.10.510.10">
    <property type="entry name" value="Transferase(Phosphotransferase) domain 1"/>
    <property type="match status" value="1"/>
</dbReference>
<reference evidence="15 16" key="1">
    <citation type="submission" date="2016-03" db="EMBL/GenBank/DDBJ databases">
        <title>EvidentialGene: Evidence-directed Construction of Genes on Genomes.</title>
        <authorList>
            <person name="Gilbert D.G."/>
            <person name="Choi J.-H."/>
            <person name="Mockaitis K."/>
            <person name="Colbourne J."/>
            <person name="Pfrender M."/>
        </authorList>
    </citation>
    <scope>NUCLEOTIDE SEQUENCE [LARGE SCALE GENOMIC DNA]</scope>
    <source>
        <strain evidence="15 16">Xinb3</strain>
        <tissue evidence="15">Complete organism</tissue>
    </source>
</reference>
<dbReference type="GO" id="GO:0010976">
    <property type="term" value="P:positive regulation of neuron projection development"/>
    <property type="evidence" value="ECO:0007669"/>
    <property type="project" value="TreeGrafter"/>
</dbReference>
<evidence type="ECO:0000256" key="12">
    <source>
        <dbReference type="ARBA" id="ARBA00023137"/>
    </source>
</evidence>
<accession>A0A0N8CK50</accession>
<evidence type="ECO:0000256" key="1">
    <source>
        <dbReference type="ARBA" id="ARBA00004162"/>
    </source>
</evidence>
<evidence type="ECO:0000256" key="5">
    <source>
        <dbReference type="ARBA" id="ARBA00022692"/>
    </source>
</evidence>
<dbReference type="GO" id="GO:0005524">
    <property type="term" value="F:ATP binding"/>
    <property type="evidence" value="ECO:0007669"/>
    <property type="project" value="UniProtKB-KW"/>
</dbReference>
<protein>
    <recommendedName>
        <fullName evidence="2">receptor protein-tyrosine kinase</fullName>
        <ecNumber evidence="2">2.7.10.1</ecNumber>
    </recommendedName>
</protein>
<evidence type="ECO:0000313" key="15">
    <source>
        <dbReference type="EMBL" id="KZS20990.1"/>
    </source>
</evidence>
<keyword evidence="8 15" id="KW-0418">Kinase</keyword>
<dbReference type="GO" id="GO:0004714">
    <property type="term" value="F:transmembrane receptor protein tyrosine kinase activity"/>
    <property type="evidence" value="ECO:0007669"/>
    <property type="project" value="UniProtKB-EC"/>
</dbReference>
<dbReference type="GO" id="GO:0005886">
    <property type="term" value="C:plasma membrane"/>
    <property type="evidence" value="ECO:0007669"/>
    <property type="project" value="UniProtKB-SubCell"/>
</dbReference>
<dbReference type="FunFam" id="2.60.40.2170:FF:000007">
    <property type="entry name" value="Tyrosine-protein kinase RYK"/>
    <property type="match status" value="1"/>
</dbReference>
<evidence type="ECO:0000256" key="9">
    <source>
        <dbReference type="ARBA" id="ARBA00022840"/>
    </source>
</evidence>
<evidence type="ECO:0000256" key="11">
    <source>
        <dbReference type="ARBA" id="ARBA00023136"/>
    </source>
</evidence>
<dbReference type="GO" id="GO:0007409">
    <property type="term" value="P:axonogenesis"/>
    <property type="evidence" value="ECO:0007669"/>
    <property type="project" value="TreeGrafter"/>
</dbReference>
<keyword evidence="3" id="KW-0597">Phosphoprotein</keyword>
<dbReference type="EC" id="2.7.10.1" evidence="2"/>
<dbReference type="Gene3D" id="3.30.200.20">
    <property type="entry name" value="Phosphorylase Kinase, domain 1"/>
    <property type="match status" value="1"/>
</dbReference>
<keyword evidence="16" id="KW-1185">Reference proteome</keyword>
<dbReference type="SUPFAM" id="SSF56112">
    <property type="entry name" value="Protein kinase-like (PK-like)"/>
    <property type="match status" value="1"/>
</dbReference>
<dbReference type="GO" id="GO:0007169">
    <property type="term" value="P:cell surface receptor protein tyrosine kinase signaling pathway"/>
    <property type="evidence" value="ECO:0007669"/>
    <property type="project" value="TreeGrafter"/>
</dbReference>
<evidence type="ECO:0000256" key="4">
    <source>
        <dbReference type="ARBA" id="ARBA00022679"/>
    </source>
</evidence>
<evidence type="ECO:0000256" key="7">
    <source>
        <dbReference type="ARBA" id="ARBA00022741"/>
    </source>
</evidence>
<dbReference type="GO" id="GO:0051897">
    <property type="term" value="P:positive regulation of phosphatidylinositol 3-kinase/protein kinase B signal transduction"/>
    <property type="evidence" value="ECO:0007669"/>
    <property type="project" value="TreeGrafter"/>
</dbReference>
<evidence type="ECO:0000256" key="6">
    <source>
        <dbReference type="ARBA" id="ARBA00022729"/>
    </source>
</evidence>
<comment type="subcellular location">
    <subcellularLocation>
        <location evidence="1">Cell membrane</location>
        <topology evidence="1">Single-pass membrane protein</topology>
    </subcellularLocation>
</comment>
<dbReference type="OrthoDB" id="535945at2759"/>
<dbReference type="InterPro" id="IPR001245">
    <property type="entry name" value="Ser-Thr/Tyr_kinase_cat_dom"/>
</dbReference>
<evidence type="ECO:0000256" key="10">
    <source>
        <dbReference type="ARBA" id="ARBA00022989"/>
    </source>
</evidence>
<dbReference type="SMART" id="SM00469">
    <property type="entry name" value="WIF"/>
    <property type="match status" value="1"/>
</dbReference>
<dbReference type="InterPro" id="IPR050122">
    <property type="entry name" value="RTK"/>
</dbReference>
<dbReference type="EMBL" id="LRGB01000084">
    <property type="protein sequence ID" value="KZS20990.1"/>
    <property type="molecule type" value="Genomic_DNA"/>
</dbReference>
<keyword evidence="5" id="KW-0812">Transmembrane</keyword>
<evidence type="ECO:0000256" key="8">
    <source>
        <dbReference type="ARBA" id="ARBA00022777"/>
    </source>
</evidence>
<gene>
    <name evidence="15" type="ORF">APZ42_012090</name>
</gene>
<dbReference type="GO" id="GO:0043235">
    <property type="term" value="C:receptor complex"/>
    <property type="evidence" value="ECO:0007669"/>
    <property type="project" value="TreeGrafter"/>
</dbReference>
<dbReference type="STRING" id="35525.A0A0N8CK50"/>
<dbReference type="Proteomes" id="UP000076858">
    <property type="component" value="Unassembled WGS sequence"/>
</dbReference>
<keyword evidence="4" id="KW-0808">Transferase</keyword>
<dbReference type="Pfam" id="PF02019">
    <property type="entry name" value="WIF"/>
    <property type="match status" value="1"/>
</dbReference>
<evidence type="ECO:0000256" key="13">
    <source>
        <dbReference type="ARBA" id="ARBA00023170"/>
    </source>
</evidence>
<dbReference type="PROSITE" id="PS00109">
    <property type="entry name" value="PROTEIN_KINASE_TYR"/>
    <property type="match status" value="1"/>
</dbReference>
<dbReference type="InterPro" id="IPR011009">
    <property type="entry name" value="Kinase-like_dom_sf"/>
</dbReference>
<evidence type="ECO:0000313" key="16">
    <source>
        <dbReference type="Proteomes" id="UP000076858"/>
    </source>
</evidence>
<keyword evidence="13" id="KW-0675">Receptor</keyword>
<evidence type="ECO:0000256" key="3">
    <source>
        <dbReference type="ARBA" id="ARBA00022553"/>
    </source>
</evidence>
<dbReference type="AlphaFoldDB" id="A0A0N8CK50"/>
<keyword evidence="7" id="KW-0547">Nucleotide-binding</keyword>
<dbReference type="InterPro" id="IPR038677">
    <property type="entry name" value="WIF_sf"/>
</dbReference>
<evidence type="ECO:0000256" key="2">
    <source>
        <dbReference type="ARBA" id="ARBA00011902"/>
    </source>
</evidence>
<keyword evidence="11" id="KW-0472">Membrane</keyword>
<dbReference type="InterPro" id="IPR008266">
    <property type="entry name" value="Tyr_kinase_AS"/>
</dbReference>
<evidence type="ECO:0000256" key="14">
    <source>
        <dbReference type="ARBA" id="ARBA00023180"/>
    </source>
</evidence>
<proteinExistence type="predicted"/>
<organism evidence="15 16">
    <name type="scientific">Daphnia magna</name>
    <dbReference type="NCBI Taxonomy" id="35525"/>
    <lineage>
        <taxon>Eukaryota</taxon>
        <taxon>Metazoa</taxon>
        <taxon>Ecdysozoa</taxon>
        <taxon>Arthropoda</taxon>
        <taxon>Crustacea</taxon>
        <taxon>Branchiopoda</taxon>
        <taxon>Diplostraca</taxon>
        <taxon>Cladocera</taxon>
        <taxon>Anomopoda</taxon>
        <taxon>Daphniidae</taxon>
        <taxon>Daphnia</taxon>
    </lineage>
</organism>
<keyword evidence="6" id="KW-0732">Signal</keyword>
<dbReference type="FunFam" id="1.10.510.10:FF:000165">
    <property type="entry name" value="Tyrosine-protein kinase RYK"/>
    <property type="match status" value="1"/>
</dbReference>
<dbReference type="Pfam" id="PF07714">
    <property type="entry name" value="PK_Tyr_Ser-Thr"/>
    <property type="match status" value="1"/>
</dbReference>
<dbReference type="InterPro" id="IPR000719">
    <property type="entry name" value="Prot_kinase_dom"/>
</dbReference>
<sequence length="539" mass="60680">MGEKFILFSFLLCLPLAKAGLNFFISQQESFRVLGLVAELAYVRDGSINDVAQHFVVPVPSHIQELCFVWVNADSKAVKYSIFTKDNSMQSVNHVSLNISNQGVVPREPQIFCLLLPCTTILPSKLEVSMKINFTSFNNVTVLNVVMKKDCSSEEFRNAEQDVLSKVIPAEDSSFMLYVAVGVAFGILVVSLAAASCFLCPKHNLCHQQPPRTIVPSGTALYSPVQATCNEDLGAATLCVSDPAAHQIVVEDKTSFRLQRNNIHIGSTLLEGTFGSIFHATLQIPCQPLKDVIVKTVKHNAAEMQVRLMMEEGTRFQDLVHQNIYPLIGIVDGDGCRPLLVYPSVTYGNLKRWLLYCRGSLDGSLPHPLCTQDLVTIALHVLRGVQYLHHQNIIHKDLATRNCVIDDQFHVKLTDMALSRDFFPNDYHCLGDNENRPIKWMAMESLTRREFSTSSDIWSFGVVLWEVTTLAQQPYVEIDPFEVGRVLRDGYRLTQPINCPDELYAIMAYCWASSKSDRPTAPQLYRELHQFHHQLNEYI</sequence>
<keyword evidence="14" id="KW-0325">Glycoprotein</keyword>
<name>A0A0N8CK50_9CRUS</name>
<comment type="caution">
    <text evidence="15">The sequence shown here is derived from an EMBL/GenBank/DDBJ whole genome shotgun (WGS) entry which is preliminary data.</text>
</comment>
<dbReference type="PROSITE" id="PS50011">
    <property type="entry name" value="PROTEIN_KINASE_DOM"/>
    <property type="match status" value="1"/>
</dbReference>
<dbReference type="InterPro" id="IPR003306">
    <property type="entry name" value="WIF"/>
</dbReference>
<keyword evidence="12" id="KW-0829">Tyrosine-protein kinase</keyword>